<organism evidence="1 2">
    <name type="scientific">Solirubrobacter pauli</name>
    <dbReference type="NCBI Taxonomy" id="166793"/>
    <lineage>
        <taxon>Bacteria</taxon>
        <taxon>Bacillati</taxon>
        <taxon>Actinomycetota</taxon>
        <taxon>Thermoleophilia</taxon>
        <taxon>Solirubrobacterales</taxon>
        <taxon>Solirubrobacteraceae</taxon>
        <taxon>Solirubrobacter</taxon>
    </lineage>
</organism>
<dbReference type="Pfam" id="PF02639">
    <property type="entry name" value="DUF188"/>
    <property type="match status" value="1"/>
</dbReference>
<evidence type="ECO:0000313" key="1">
    <source>
        <dbReference type="EMBL" id="RKQ91852.1"/>
    </source>
</evidence>
<proteinExistence type="predicted"/>
<name>A0A660LA27_9ACTN</name>
<sequence>MRTYIDAMNVIGSRPDGWWRDREGAMRRLVEDVRAWADGDVTVVLDAGPDDLIGTVGRVTAIRAPRRGRDAADDEIARLVEPGDRVVTSDATLAARVREQGADVEGAGSFRRRLESGA</sequence>
<reference evidence="1 2" key="1">
    <citation type="submission" date="2018-10" db="EMBL/GenBank/DDBJ databases">
        <title>Genomic Encyclopedia of Archaeal and Bacterial Type Strains, Phase II (KMG-II): from individual species to whole genera.</title>
        <authorList>
            <person name="Goeker M."/>
        </authorList>
    </citation>
    <scope>NUCLEOTIDE SEQUENCE [LARGE SCALE GENOMIC DNA]</scope>
    <source>
        <strain evidence="1 2">DSM 14954</strain>
    </source>
</reference>
<keyword evidence="2" id="KW-1185">Reference proteome</keyword>
<comment type="caution">
    <text evidence="1">The sequence shown here is derived from an EMBL/GenBank/DDBJ whole genome shotgun (WGS) entry which is preliminary data.</text>
</comment>
<dbReference type="AlphaFoldDB" id="A0A660LA27"/>
<dbReference type="Proteomes" id="UP000278962">
    <property type="component" value="Unassembled WGS sequence"/>
</dbReference>
<dbReference type="OrthoDB" id="3404294at2"/>
<dbReference type="RefSeq" id="WP_121249610.1">
    <property type="nucleotide sequence ID" value="NZ_RBIL01000001.1"/>
</dbReference>
<gene>
    <name evidence="1" type="ORF">C8N24_1685</name>
</gene>
<dbReference type="EMBL" id="RBIL01000001">
    <property type="protein sequence ID" value="RKQ91852.1"/>
    <property type="molecule type" value="Genomic_DNA"/>
</dbReference>
<dbReference type="InterPro" id="IPR003791">
    <property type="entry name" value="UPF0178"/>
</dbReference>
<protein>
    <submittedName>
        <fullName evidence="1">YaiI/YqxD family uncharacterized protein</fullName>
    </submittedName>
</protein>
<accession>A0A660LA27</accession>
<evidence type="ECO:0000313" key="2">
    <source>
        <dbReference type="Proteomes" id="UP000278962"/>
    </source>
</evidence>